<comment type="caution">
    <text evidence="2">The sequence shown here is derived from an EMBL/GenBank/DDBJ whole genome shotgun (WGS) entry which is preliminary data.</text>
</comment>
<dbReference type="Proteomes" id="UP001212152">
    <property type="component" value="Unassembled WGS sequence"/>
</dbReference>
<reference evidence="2" key="1">
    <citation type="submission" date="2020-05" db="EMBL/GenBank/DDBJ databases">
        <title>Phylogenomic resolution of chytrid fungi.</title>
        <authorList>
            <person name="Stajich J.E."/>
            <person name="Amses K."/>
            <person name="Simmons R."/>
            <person name="Seto K."/>
            <person name="Myers J."/>
            <person name="Bonds A."/>
            <person name="Quandt C.A."/>
            <person name="Barry K."/>
            <person name="Liu P."/>
            <person name="Grigoriev I."/>
            <person name="Longcore J.E."/>
            <person name="James T.Y."/>
        </authorList>
    </citation>
    <scope>NUCLEOTIDE SEQUENCE</scope>
    <source>
        <strain evidence="2">JEL0379</strain>
    </source>
</reference>
<evidence type="ECO:0000256" key="1">
    <source>
        <dbReference type="SAM" id="SignalP"/>
    </source>
</evidence>
<keyword evidence="3" id="KW-1185">Reference proteome</keyword>
<organism evidence="2 3">
    <name type="scientific">Geranomyces variabilis</name>
    <dbReference type="NCBI Taxonomy" id="109894"/>
    <lineage>
        <taxon>Eukaryota</taxon>
        <taxon>Fungi</taxon>
        <taxon>Fungi incertae sedis</taxon>
        <taxon>Chytridiomycota</taxon>
        <taxon>Chytridiomycota incertae sedis</taxon>
        <taxon>Chytridiomycetes</taxon>
        <taxon>Spizellomycetales</taxon>
        <taxon>Powellomycetaceae</taxon>
        <taxon>Geranomyces</taxon>
    </lineage>
</organism>
<protein>
    <submittedName>
        <fullName evidence="2">Uncharacterized protein</fullName>
    </submittedName>
</protein>
<feature type="signal peptide" evidence="1">
    <location>
        <begin position="1"/>
        <end position="19"/>
    </location>
</feature>
<keyword evidence="1" id="KW-0732">Signal</keyword>
<gene>
    <name evidence="2" type="ORF">HDU87_002231</name>
</gene>
<accession>A0AAD5TRC2</accession>
<dbReference type="EMBL" id="JADGJQ010000018">
    <property type="protein sequence ID" value="KAJ3180008.1"/>
    <property type="molecule type" value="Genomic_DNA"/>
</dbReference>
<sequence>MHASALLAVVVLSLVPVQAVLPSLASLPVGEGWKTVLRHECGGGYEFTPKMPWGINIDLPFIERFLIAIRKKARDRALCRCPGLSDADFNLMFDPITALLNVANADAGTQAPTTSCPGAFPASMFDLAPYIDVKTLPSTCNLATWQASGKCTMQYPVSELGVNIGISLWQCTGSLVPGFALNCLGNNCAQLFQPCNAAADCPSGLTCTTTNATQMAWNIMSGMDLYNYTSQYSQQQYTEEPGCLNTGSPDPTVDVVPFVMTYLRSVFPNAGTNYMVGACGIQEITNGALKDAFGGQQMYTNSTSITNAGCVSNEKQTLSIPSLAAWDGTIASGVLATTPGQTLLEPTTRGLLDVTSGNAGRVAQLTCDGQALVLDGQFRLKLNPWGISRLANFFTSLVKASQDCHVTTPWTMFQFNLRYAVWNLLGWLYKGDSAAATISEPMGDNPPEETWMASITDSFNGWLAREIPHFMLDADCGGQAVCTDILSALQITNPSQAFTNIYADPIGALLPSNINNPCAWTNFNGTDTTACGGAAKGVSEFAYILQFAFNVDSSTSMRRRALDTDSSVSSLLKKLRRATSATGAKICLPASLPNFNNNTTPWVDNELTIASASKVVTLNSLSGLTYNDPDPSPYVPIDVTTPDFSVTGNTAGSGTAVATNRALGTVCYANNQCASGQCTNSFCVEAGKGSLSASCSTADDCATGNCFQGACQVTGKKVSLGKTCAAAADCESGICTTSVCSLPAAVAGQAPPSLVAAASHTLVGCPPNITTKISLPGNLGLALNAGDSATVNVTVAPTPPANVAVPSKGISTYYNFDITTASSFKANLTFAYVDDLLTSNGYAAEDLTWARFDTSTNTWTVQRGTVDQTAKTVTYQTSKFSTWTVIAAKSSAMMHGPLPLAVLAALVCAVTMLNA</sequence>
<feature type="chain" id="PRO_5042263139" evidence="1">
    <location>
        <begin position="20"/>
        <end position="915"/>
    </location>
</feature>
<dbReference type="AlphaFoldDB" id="A0AAD5TRC2"/>
<evidence type="ECO:0000313" key="3">
    <source>
        <dbReference type="Proteomes" id="UP001212152"/>
    </source>
</evidence>
<proteinExistence type="predicted"/>
<name>A0AAD5TRC2_9FUNG</name>
<evidence type="ECO:0000313" key="2">
    <source>
        <dbReference type="EMBL" id="KAJ3180008.1"/>
    </source>
</evidence>